<dbReference type="SUPFAM" id="SSF54160">
    <property type="entry name" value="Chromo domain-like"/>
    <property type="match status" value="1"/>
</dbReference>
<feature type="transmembrane region" description="Helical" evidence="4">
    <location>
        <begin position="36"/>
        <end position="55"/>
    </location>
</feature>
<dbReference type="InterPro" id="IPR040372">
    <property type="entry name" value="YaeB-like"/>
</dbReference>
<dbReference type="PANTHER" id="PTHR12818:SF0">
    <property type="entry name" value="TRNA (ADENINE(37)-N6)-METHYLTRANSFERASE"/>
    <property type="match status" value="1"/>
</dbReference>
<dbReference type="RefSeq" id="XP_024586465.1">
    <property type="nucleotide sequence ID" value="XM_024721359.1"/>
</dbReference>
<dbReference type="OMA" id="CINAKIS"/>
<name>A0A0P1B6V7_PLAHL</name>
<dbReference type="EMBL" id="CCYD01003101">
    <property type="protein sequence ID" value="CEG50096.1"/>
    <property type="molecule type" value="Genomic_DNA"/>
</dbReference>
<keyword evidence="4" id="KW-0812">Transmembrane</keyword>
<comment type="similarity">
    <text evidence="2">Belongs to the tRNA methyltransferase O family.</text>
</comment>
<dbReference type="InterPro" id="IPR036413">
    <property type="entry name" value="YaeB-like_sf"/>
</dbReference>
<feature type="transmembrane region" description="Helical" evidence="4">
    <location>
        <begin position="89"/>
        <end position="106"/>
    </location>
</feature>
<sequence>MALTIDELARAAQLGFKYIVEEVSWRDVLKMSSEAGTVHPTLVGYALGAIATIFYARCSLWVLRFIFAAFCLMLLLHTLHTLERQSQEWLLLLAAGTGICCTYMQLASLDLVKKLQDDVVKKEKKRIDERQGRVAAERELRRVMEEKLDTSKGCYVQPIGIIHSCFKTCLGTPRQGSLAPSTRAKIVFQRSISPDSLVGLEHFSHIWIIFVFHLNTNGKYTRAHDGLRSDSHRHTFRAKVSPPVLKARVGIFCTRSPHRPNPIGITLTRVERVDMCKRTVYLTGVDLLDGTPVLDIKPYIAAYDSLPDALTADWVSTPQPSIEIEWKSSDLASTVRKLATKSEHYRDAPDALVAAIEEILLVDVRSKYQTRRWTTPDHVSYQIVDTVRVKYCFALSPQPKLHTDGKPDTSFIQILAVDECSELYNIDIKLGMAPSSGASTTVSSVKCGSLNMPGSKMVAAIVERTPEKPESSERIRRRDRHKPTPVLKKKQIAKCVGYYVDALDKKMLWGEARIIKCNPVTRKILVHFVGWSKNYDLWTDPMSITEHGRYAPRSKDKTVRSWDGNMHLFEDILGSFEENVSLSVSGLVRNKPQGALKLNSDKLSGALSVRPNFQRETLPINQKIDSASQANAYKKDDLSTVKVTERKKSQPNSKQGSNRMVAKANVKKRDQANVGQLRSIKKKKSKIQLPTAQISGKSRLSTNITVHSPNQLPLNRDLELDDGTVLEFSSQREQARVEHESMQKFLGKCAVIWKKQLALSKMGQWK</sequence>
<dbReference type="InterPro" id="IPR036414">
    <property type="entry name" value="YaeB_N_sf"/>
</dbReference>
<keyword evidence="4" id="KW-1133">Transmembrane helix</keyword>
<feature type="region of interest" description="Disordered" evidence="3">
    <location>
        <begin position="463"/>
        <end position="484"/>
    </location>
</feature>
<evidence type="ECO:0000256" key="3">
    <source>
        <dbReference type="SAM" id="MobiDB-lite"/>
    </source>
</evidence>
<dbReference type="STRING" id="4781.A0A0P1B6V7"/>
<feature type="region of interest" description="Disordered" evidence="3">
    <location>
        <begin position="643"/>
        <end position="671"/>
    </location>
</feature>
<dbReference type="CDD" id="cd09281">
    <property type="entry name" value="UPF0066"/>
    <property type="match status" value="1"/>
</dbReference>
<feature type="domain" description="TsaA-like" evidence="5">
    <location>
        <begin position="156"/>
        <end position="308"/>
    </location>
</feature>
<dbReference type="Pfam" id="PF01980">
    <property type="entry name" value="TrmO_N"/>
    <property type="match status" value="1"/>
</dbReference>
<dbReference type="CDD" id="cd20104">
    <property type="entry name" value="MBT_PHF20L1-like"/>
    <property type="match status" value="1"/>
</dbReference>
<proteinExistence type="inferred from homology"/>
<dbReference type="InterPro" id="IPR023370">
    <property type="entry name" value="TrmO-like_N"/>
</dbReference>
<organism evidence="6 7">
    <name type="scientific">Plasmopara halstedii</name>
    <name type="common">Downy mildew of sunflower</name>
    <dbReference type="NCBI Taxonomy" id="4781"/>
    <lineage>
        <taxon>Eukaryota</taxon>
        <taxon>Sar</taxon>
        <taxon>Stramenopiles</taxon>
        <taxon>Oomycota</taxon>
        <taxon>Peronosporomycetes</taxon>
        <taxon>Peronosporales</taxon>
        <taxon>Peronosporaceae</taxon>
        <taxon>Plasmopara</taxon>
    </lineage>
</organism>
<evidence type="ECO:0000259" key="5">
    <source>
        <dbReference type="PROSITE" id="PS51668"/>
    </source>
</evidence>
<evidence type="ECO:0000256" key="1">
    <source>
        <dbReference type="ARBA" id="ARBA00022691"/>
    </source>
</evidence>
<dbReference type="InterPro" id="IPR016197">
    <property type="entry name" value="Chromo-like_dom_sf"/>
</dbReference>
<dbReference type="GeneID" id="36402877"/>
<feature type="compositionally biased region" description="Basic and acidic residues" evidence="3">
    <location>
        <begin position="464"/>
        <end position="476"/>
    </location>
</feature>
<keyword evidence="4" id="KW-0472">Membrane</keyword>
<keyword evidence="1" id="KW-0949">S-adenosyl-L-methionine</keyword>
<dbReference type="Gene3D" id="2.40.30.70">
    <property type="entry name" value="YaeB-like"/>
    <property type="match status" value="1"/>
</dbReference>
<dbReference type="OrthoDB" id="4882at2759"/>
<dbReference type="PANTHER" id="PTHR12818">
    <property type="entry name" value="TRNA (ADENINE(37)-N6)-METHYLTRANSFERASE"/>
    <property type="match status" value="1"/>
</dbReference>
<keyword evidence="7" id="KW-1185">Reference proteome</keyword>
<dbReference type="SUPFAM" id="SSF118196">
    <property type="entry name" value="YaeB-like"/>
    <property type="match status" value="1"/>
</dbReference>
<dbReference type="NCBIfam" id="TIGR00104">
    <property type="entry name" value="tRNA_TsaA"/>
    <property type="match status" value="1"/>
</dbReference>
<dbReference type="Proteomes" id="UP000054928">
    <property type="component" value="Unassembled WGS sequence"/>
</dbReference>
<evidence type="ECO:0000313" key="7">
    <source>
        <dbReference type="Proteomes" id="UP000054928"/>
    </source>
</evidence>
<evidence type="ECO:0000256" key="2">
    <source>
        <dbReference type="ARBA" id="ARBA00033753"/>
    </source>
</evidence>
<evidence type="ECO:0000313" key="6">
    <source>
        <dbReference type="EMBL" id="CEG50096.1"/>
    </source>
</evidence>
<evidence type="ECO:0000256" key="4">
    <source>
        <dbReference type="SAM" id="Phobius"/>
    </source>
</evidence>
<dbReference type="Gene3D" id="2.30.30.140">
    <property type="match status" value="1"/>
</dbReference>
<dbReference type="PROSITE" id="PS51668">
    <property type="entry name" value="TSAA_2"/>
    <property type="match status" value="1"/>
</dbReference>
<feature type="transmembrane region" description="Helical" evidence="4">
    <location>
        <begin position="61"/>
        <end position="82"/>
    </location>
</feature>
<protein>
    <submittedName>
        <fullName evidence="6">Uncharacterized conserved protein</fullName>
    </submittedName>
</protein>
<dbReference type="AlphaFoldDB" id="A0A0P1B6V7"/>
<accession>A0A0P1B6V7</accession>
<reference evidence="7" key="1">
    <citation type="submission" date="2014-09" db="EMBL/GenBank/DDBJ databases">
        <authorList>
            <person name="Sharma Rahul"/>
            <person name="Thines Marco"/>
        </authorList>
    </citation>
    <scope>NUCLEOTIDE SEQUENCE [LARGE SCALE GENOMIC DNA]</scope>
</reference>